<dbReference type="PANTHER" id="PTHR21022">
    <property type="entry name" value="PREPHENATE DEHYDRATASE P PROTEIN"/>
    <property type="match status" value="1"/>
</dbReference>
<protein>
    <recommendedName>
        <fullName evidence="3 10">Prephenate dehydratase</fullName>
        <shortName evidence="10">PDT</shortName>
        <ecNumber evidence="2 10">4.2.1.51</ecNumber>
    </recommendedName>
</protein>
<dbReference type="InterPro" id="IPR018528">
    <property type="entry name" value="Preph_deHydtase_CS"/>
</dbReference>
<dbReference type="InterPro" id="IPR045865">
    <property type="entry name" value="ACT-like_dom_sf"/>
</dbReference>
<dbReference type="PROSITE" id="PS51171">
    <property type="entry name" value="PREPHENATE_DEHYDR_3"/>
    <property type="match status" value="1"/>
</dbReference>
<sequence>MSVLIAHLGPSGTFSEFAAATYADSLKTQSTELKGYSTITQAINAIAQQEADFCVVPVENSIGGGVTFTLDTLWESEKLQIQQAFTLPVQHALISKASQLSEIKTVYSHPQALSQCQRWLAEHLPNVNLVNTSSTAEPLPYVKENSAVGAIASNWGAKMYNLPVLAHPINDYPDNYTRFWVLGQAAATSGQYTSLAFSLNSNEPGALLKPLQLFSALNINMSRIESRPTKRLLGEYIFFVDIEASADEQTTQTALELLQIHTQKLKLFGSYNLTTIEKVL</sequence>
<feature type="site" description="Essential for prephenate dehydratase activity" evidence="9">
    <location>
        <position position="177"/>
    </location>
</feature>
<dbReference type="Gene3D" id="3.40.190.10">
    <property type="entry name" value="Periplasmic binding protein-like II"/>
    <property type="match status" value="2"/>
</dbReference>
<feature type="domain" description="Prephenate dehydratase" evidence="11">
    <location>
        <begin position="4"/>
        <end position="184"/>
    </location>
</feature>
<name>A0A0P7YY42_9CYAN</name>
<evidence type="ECO:0000256" key="1">
    <source>
        <dbReference type="ARBA" id="ARBA00004741"/>
    </source>
</evidence>
<proteinExistence type="predicted"/>
<keyword evidence="7 10" id="KW-0456">Lyase</keyword>
<dbReference type="FunFam" id="3.40.190.10:FF:000034">
    <property type="entry name" value="Chorismate mutase/prephenate dehydratase"/>
    <property type="match status" value="1"/>
</dbReference>
<dbReference type="Proteomes" id="UP000050465">
    <property type="component" value="Unassembled WGS sequence"/>
</dbReference>
<dbReference type="CDD" id="cd04905">
    <property type="entry name" value="ACT_CM-PDT"/>
    <property type="match status" value="1"/>
</dbReference>
<evidence type="ECO:0000256" key="6">
    <source>
        <dbReference type="ARBA" id="ARBA00023222"/>
    </source>
</evidence>
<evidence type="ECO:0000256" key="2">
    <source>
        <dbReference type="ARBA" id="ARBA00013147"/>
    </source>
</evidence>
<dbReference type="PIRSF" id="PIRSF001500">
    <property type="entry name" value="Chor_mut_pdt_Ppr"/>
    <property type="match status" value="1"/>
</dbReference>
<dbReference type="PROSITE" id="PS00858">
    <property type="entry name" value="PREPHENATE_DEHYDR_2"/>
    <property type="match status" value="1"/>
</dbReference>
<evidence type="ECO:0000256" key="8">
    <source>
        <dbReference type="ARBA" id="ARBA00047848"/>
    </source>
</evidence>
<dbReference type="UniPathway" id="UPA00121">
    <property type="reaction ID" value="UER00345"/>
</dbReference>
<dbReference type="InterPro" id="IPR001086">
    <property type="entry name" value="Preph_deHydtase"/>
</dbReference>
<dbReference type="Pfam" id="PF00800">
    <property type="entry name" value="PDT"/>
    <property type="match status" value="1"/>
</dbReference>
<dbReference type="NCBIfam" id="NF008865">
    <property type="entry name" value="PRK11898.1"/>
    <property type="match status" value="1"/>
</dbReference>
<dbReference type="GO" id="GO:0009094">
    <property type="term" value="P:L-phenylalanine biosynthetic process"/>
    <property type="evidence" value="ECO:0007669"/>
    <property type="project" value="UniProtKB-UniPathway"/>
</dbReference>
<dbReference type="Gene3D" id="3.30.70.260">
    <property type="match status" value="1"/>
</dbReference>
<evidence type="ECO:0000256" key="3">
    <source>
        <dbReference type="ARBA" id="ARBA00021872"/>
    </source>
</evidence>
<dbReference type="SUPFAM" id="SSF53850">
    <property type="entry name" value="Periplasmic binding protein-like II"/>
    <property type="match status" value="1"/>
</dbReference>
<gene>
    <name evidence="13" type="primary">pheA2</name>
    <name evidence="10" type="synonym">pheA</name>
    <name evidence="13" type="ORF">HLUCCA11_12125</name>
</gene>
<reference evidence="13 14" key="1">
    <citation type="submission" date="2015-09" db="EMBL/GenBank/DDBJ databases">
        <title>Identification and resolution of microdiversity through metagenomic sequencing of parallel consortia.</title>
        <authorList>
            <person name="Nelson W.C."/>
            <person name="Romine M.F."/>
            <person name="Lindemann S.R."/>
        </authorList>
    </citation>
    <scope>NUCLEOTIDE SEQUENCE [LARGE SCALE GENOMIC DNA]</scope>
    <source>
        <strain evidence="13">Ana</strain>
    </source>
</reference>
<dbReference type="EMBL" id="LJZR01000014">
    <property type="protein sequence ID" value="KPQ35160.1"/>
    <property type="molecule type" value="Genomic_DNA"/>
</dbReference>
<evidence type="ECO:0000256" key="5">
    <source>
        <dbReference type="ARBA" id="ARBA00023141"/>
    </source>
</evidence>
<evidence type="ECO:0000259" key="12">
    <source>
        <dbReference type="PROSITE" id="PS51671"/>
    </source>
</evidence>
<dbReference type="PATRIC" id="fig|1666911.3.peg.4500"/>
<comment type="pathway">
    <text evidence="1 10">Amino-acid biosynthesis; L-phenylalanine biosynthesis; phenylpyruvate from prephenate: step 1/1.</text>
</comment>
<organism evidence="13 14">
    <name type="scientific">Phormidesmis priestleyi Ana</name>
    <dbReference type="NCBI Taxonomy" id="1666911"/>
    <lineage>
        <taxon>Bacteria</taxon>
        <taxon>Bacillati</taxon>
        <taxon>Cyanobacteriota</taxon>
        <taxon>Cyanophyceae</taxon>
        <taxon>Leptolyngbyales</taxon>
        <taxon>Leptolyngbyaceae</taxon>
        <taxon>Phormidesmis</taxon>
    </lineage>
</organism>
<keyword evidence="6 10" id="KW-0584">Phenylalanine biosynthesis</keyword>
<dbReference type="PROSITE" id="PS00857">
    <property type="entry name" value="PREPHENATE_DEHYDR_1"/>
    <property type="match status" value="1"/>
</dbReference>
<dbReference type="AlphaFoldDB" id="A0A0P7YY42"/>
<evidence type="ECO:0000259" key="11">
    <source>
        <dbReference type="PROSITE" id="PS51171"/>
    </source>
</evidence>
<comment type="catalytic activity">
    <reaction evidence="8 10">
        <text>prephenate + H(+) = 3-phenylpyruvate + CO2 + H2O</text>
        <dbReference type="Rhea" id="RHEA:21648"/>
        <dbReference type="ChEBI" id="CHEBI:15377"/>
        <dbReference type="ChEBI" id="CHEBI:15378"/>
        <dbReference type="ChEBI" id="CHEBI:16526"/>
        <dbReference type="ChEBI" id="CHEBI:18005"/>
        <dbReference type="ChEBI" id="CHEBI:29934"/>
        <dbReference type="EC" id="4.2.1.51"/>
    </reaction>
</comment>
<dbReference type="SUPFAM" id="SSF55021">
    <property type="entry name" value="ACT-like"/>
    <property type="match status" value="1"/>
</dbReference>
<feature type="domain" description="ACT" evidence="12">
    <location>
        <begin position="195"/>
        <end position="272"/>
    </location>
</feature>
<evidence type="ECO:0000313" key="13">
    <source>
        <dbReference type="EMBL" id="KPQ35160.1"/>
    </source>
</evidence>
<dbReference type="PANTHER" id="PTHR21022:SF19">
    <property type="entry name" value="PREPHENATE DEHYDRATASE-RELATED"/>
    <property type="match status" value="1"/>
</dbReference>
<keyword evidence="4 10" id="KW-0028">Amino-acid biosynthesis</keyword>
<accession>A0A0P7YY42</accession>
<dbReference type="InterPro" id="IPR008242">
    <property type="entry name" value="Chor_mutase/pphenate_deHydtase"/>
</dbReference>
<evidence type="ECO:0000256" key="10">
    <source>
        <dbReference type="RuleBase" id="RU361254"/>
    </source>
</evidence>
<evidence type="ECO:0000256" key="7">
    <source>
        <dbReference type="ARBA" id="ARBA00023239"/>
    </source>
</evidence>
<comment type="caution">
    <text evidence="13">The sequence shown here is derived from an EMBL/GenBank/DDBJ whole genome shotgun (WGS) entry which is preliminary data.</text>
</comment>
<evidence type="ECO:0000256" key="4">
    <source>
        <dbReference type="ARBA" id="ARBA00022605"/>
    </source>
</evidence>
<dbReference type="GO" id="GO:0005737">
    <property type="term" value="C:cytoplasm"/>
    <property type="evidence" value="ECO:0007669"/>
    <property type="project" value="TreeGrafter"/>
</dbReference>
<evidence type="ECO:0000256" key="9">
    <source>
        <dbReference type="PIRSR" id="PIRSR001500-2"/>
    </source>
</evidence>
<evidence type="ECO:0000313" key="14">
    <source>
        <dbReference type="Proteomes" id="UP000050465"/>
    </source>
</evidence>
<keyword evidence="5 10" id="KW-0057">Aromatic amino acid biosynthesis</keyword>
<dbReference type="STRING" id="1666911.HLUCCA11_12125"/>
<dbReference type="PROSITE" id="PS51671">
    <property type="entry name" value="ACT"/>
    <property type="match status" value="1"/>
</dbReference>
<dbReference type="InterPro" id="IPR002912">
    <property type="entry name" value="ACT_dom"/>
</dbReference>
<dbReference type="GO" id="GO:0004664">
    <property type="term" value="F:prephenate dehydratase activity"/>
    <property type="evidence" value="ECO:0007669"/>
    <property type="project" value="UniProtKB-UniRule"/>
</dbReference>
<dbReference type="CDD" id="cd13630">
    <property type="entry name" value="PBP2_PDT_1"/>
    <property type="match status" value="1"/>
</dbReference>
<dbReference type="Pfam" id="PF01842">
    <property type="entry name" value="ACT"/>
    <property type="match status" value="1"/>
</dbReference>
<dbReference type="EC" id="4.2.1.51" evidence="2 10"/>